<evidence type="ECO:0000256" key="1">
    <source>
        <dbReference type="ARBA" id="ARBA00010466"/>
    </source>
</evidence>
<evidence type="ECO:0000313" key="8">
    <source>
        <dbReference type="Proteomes" id="UP001501521"/>
    </source>
</evidence>
<feature type="domain" description="RNA polymerase sigma-70 region 4" evidence="6">
    <location>
        <begin position="29"/>
        <end position="62"/>
    </location>
</feature>
<dbReference type="EMBL" id="BAABLV010000043">
    <property type="protein sequence ID" value="GAA4907732.1"/>
    <property type="molecule type" value="Genomic_DNA"/>
</dbReference>
<proteinExistence type="inferred from homology"/>
<dbReference type="InterPro" id="IPR007630">
    <property type="entry name" value="RNA_pol_sigma70_r4"/>
</dbReference>
<dbReference type="Gene3D" id="1.10.10.10">
    <property type="entry name" value="Winged helix-like DNA-binding domain superfamily/Winged helix DNA-binding domain"/>
    <property type="match status" value="1"/>
</dbReference>
<accession>A0ABP9FLF6</accession>
<dbReference type="PANTHER" id="PTHR34294">
    <property type="entry name" value="TRANSCRIPTIONAL REGULATOR-RELATED"/>
    <property type="match status" value="1"/>
</dbReference>
<dbReference type="Pfam" id="PF04545">
    <property type="entry name" value="Sigma70_r4"/>
    <property type="match status" value="1"/>
</dbReference>
<evidence type="ECO:0000256" key="4">
    <source>
        <dbReference type="ARBA" id="ARBA00023163"/>
    </source>
</evidence>
<keyword evidence="8" id="KW-1185">Reference proteome</keyword>
<evidence type="ECO:0000256" key="3">
    <source>
        <dbReference type="ARBA" id="ARBA00023125"/>
    </source>
</evidence>
<reference evidence="8" key="1">
    <citation type="journal article" date="2019" name="Int. J. Syst. Evol. Microbiol.">
        <title>The Global Catalogue of Microorganisms (GCM) 10K type strain sequencing project: providing services to taxonomists for standard genome sequencing and annotation.</title>
        <authorList>
            <consortium name="The Broad Institute Genomics Platform"/>
            <consortium name="The Broad Institute Genome Sequencing Center for Infectious Disease"/>
            <person name="Wu L."/>
            <person name="Ma J."/>
        </authorList>
    </citation>
    <scope>NUCLEOTIDE SEQUENCE [LARGE SCALE GENOMIC DNA]</scope>
    <source>
        <strain evidence="8">JCM 19125</strain>
    </source>
</reference>
<evidence type="ECO:0000259" key="5">
    <source>
        <dbReference type="Pfam" id="PF04198"/>
    </source>
</evidence>
<dbReference type="Gene3D" id="3.40.50.1360">
    <property type="match status" value="1"/>
</dbReference>
<dbReference type="SUPFAM" id="SSF100950">
    <property type="entry name" value="NagB/RpiA/CoA transferase-like"/>
    <property type="match status" value="1"/>
</dbReference>
<dbReference type="InterPro" id="IPR051054">
    <property type="entry name" value="SorC_transcr_regulators"/>
</dbReference>
<sequence length="339" mass="36911">MHRKGGSTRLGKGERMGDTTTETLLKVAQMYYVQSETMDAIAHLMGVSRSTVSRLLKEARERGLVRITIADPNRPLSRIAELFRKHFNVDAHLVQVRPGASNIFRLDQVARLAASVVSDAVTSGDIIGVAWGTTTSAIAAHLKPRDVSGVTVIGLNGGANSQTTGLPYVGNILHRFASAFRGQEQLMALPAFFDDPATREAMWRERSTRHILSVRAECNVALFGVGGLDAELQSHVYHSNYLSKEDLDSLQRDGVVGDVCTVMLREDGSYRDLEINRRATGMSPVELQRIPRRICVVSGLAKAAPVLGALRAGVATDIVIDEDTARAALLRMNPSLRLT</sequence>
<keyword evidence="4" id="KW-0804">Transcription</keyword>
<dbReference type="InterPro" id="IPR036388">
    <property type="entry name" value="WH-like_DNA-bd_sf"/>
</dbReference>
<dbReference type="Pfam" id="PF04198">
    <property type="entry name" value="Sugar-bind"/>
    <property type="match status" value="1"/>
</dbReference>
<gene>
    <name evidence="7" type="ORF">GCM10025789_29010</name>
</gene>
<dbReference type="InterPro" id="IPR009057">
    <property type="entry name" value="Homeodomain-like_sf"/>
</dbReference>
<organism evidence="7 8">
    <name type="scientific">Tessaracoccus lubricantis</name>
    <dbReference type="NCBI Taxonomy" id="545543"/>
    <lineage>
        <taxon>Bacteria</taxon>
        <taxon>Bacillati</taxon>
        <taxon>Actinomycetota</taxon>
        <taxon>Actinomycetes</taxon>
        <taxon>Propionibacteriales</taxon>
        <taxon>Propionibacteriaceae</taxon>
        <taxon>Tessaracoccus</taxon>
    </lineage>
</organism>
<dbReference type="Proteomes" id="UP001501521">
    <property type="component" value="Unassembled WGS sequence"/>
</dbReference>
<protein>
    <submittedName>
        <fullName evidence="7">Sugar-binding domain-containing protein</fullName>
    </submittedName>
</protein>
<comment type="similarity">
    <text evidence="1">Belongs to the SorC transcriptional regulatory family.</text>
</comment>
<dbReference type="InterPro" id="IPR037171">
    <property type="entry name" value="NagB/RpiA_transferase-like"/>
</dbReference>
<dbReference type="SUPFAM" id="SSF46689">
    <property type="entry name" value="Homeodomain-like"/>
    <property type="match status" value="1"/>
</dbReference>
<evidence type="ECO:0000259" key="6">
    <source>
        <dbReference type="Pfam" id="PF04545"/>
    </source>
</evidence>
<comment type="caution">
    <text evidence="7">The sequence shown here is derived from an EMBL/GenBank/DDBJ whole genome shotgun (WGS) entry which is preliminary data.</text>
</comment>
<name>A0ABP9FLF6_9ACTN</name>
<evidence type="ECO:0000256" key="2">
    <source>
        <dbReference type="ARBA" id="ARBA00023015"/>
    </source>
</evidence>
<dbReference type="InterPro" id="IPR007324">
    <property type="entry name" value="Sugar-bd_dom_put"/>
</dbReference>
<keyword evidence="2" id="KW-0805">Transcription regulation</keyword>
<keyword evidence="3" id="KW-0238">DNA-binding</keyword>
<feature type="domain" description="Sugar-binding" evidence="5">
    <location>
        <begin position="78"/>
        <end position="328"/>
    </location>
</feature>
<evidence type="ECO:0000313" key="7">
    <source>
        <dbReference type="EMBL" id="GAA4907732.1"/>
    </source>
</evidence>
<dbReference type="PANTHER" id="PTHR34294:SF1">
    <property type="entry name" value="TRANSCRIPTIONAL REGULATOR LSRR"/>
    <property type="match status" value="1"/>
</dbReference>